<dbReference type="Gene3D" id="3.30.30.10">
    <property type="entry name" value="Knottin, scorpion toxin-like"/>
    <property type="match status" value="1"/>
</dbReference>
<dbReference type="SMR" id="A0A2A3E8B7"/>
<feature type="chain" id="PRO_5012472088" evidence="4">
    <location>
        <begin position="17"/>
        <end position="103"/>
    </location>
</feature>
<dbReference type="GO" id="GO:0006959">
    <property type="term" value="P:humoral immune response"/>
    <property type="evidence" value="ECO:0007669"/>
    <property type="project" value="TreeGrafter"/>
</dbReference>
<dbReference type="STRING" id="94128.A0A2A3E8B7"/>
<evidence type="ECO:0000256" key="4">
    <source>
        <dbReference type="SAM" id="SignalP"/>
    </source>
</evidence>
<evidence type="ECO:0000256" key="3">
    <source>
        <dbReference type="ARBA" id="ARBA00023157"/>
    </source>
</evidence>
<feature type="signal peptide" evidence="4">
    <location>
        <begin position="1"/>
        <end position="16"/>
    </location>
</feature>
<evidence type="ECO:0000313" key="6">
    <source>
        <dbReference type="EMBL" id="PBC28013.1"/>
    </source>
</evidence>
<dbReference type="EMBL" id="KZ288325">
    <property type="protein sequence ID" value="PBC28013.1"/>
    <property type="molecule type" value="Genomic_DNA"/>
</dbReference>
<dbReference type="SUPFAM" id="SSF57095">
    <property type="entry name" value="Scorpion toxin-like"/>
    <property type="match status" value="1"/>
</dbReference>
<dbReference type="OrthoDB" id="10038290at2759"/>
<dbReference type="GO" id="GO:0005615">
    <property type="term" value="C:extracellular space"/>
    <property type="evidence" value="ECO:0007669"/>
    <property type="project" value="TreeGrafter"/>
</dbReference>
<dbReference type="InterPro" id="IPR001542">
    <property type="entry name" value="Defensin_invertebrate/fungal"/>
</dbReference>
<dbReference type="GO" id="GO:0042742">
    <property type="term" value="P:defense response to bacterium"/>
    <property type="evidence" value="ECO:0007669"/>
    <property type="project" value="TreeGrafter"/>
</dbReference>
<feature type="domain" description="Invertebrate defensins family profile" evidence="5">
    <location>
        <begin position="60"/>
        <end position="103"/>
    </location>
</feature>
<name>A0A2A3E8B7_APICC</name>
<dbReference type="PROSITE" id="PS51378">
    <property type="entry name" value="INVERT_DEFENSINS"/>
    <property type="match status" value="1"/>
</dbReference>
<dbReference type="PANTHER" id="PTHR13645">
    <property type="entry name" value="DEFENSIN"/>
    <property type="match status" value="1"/>
</dbReference>
<gene>
    <name evidence="6" type="ORF">APICC_08301</name>
</gene>
<evidence type="ECO:0000259" key="5">
    <source>
        <dbReference type="PROSITE" id="PS51378"/>
    </source>
</evidence>
<sequence>MKFFVLFAILVAVVYASCASVSQDVYDEPIYDLRQIEEENIEPGTELMDSNEPLLLRHRRVTCDVLSWQSKWLSINHSACAIRCLAKRRKGGRCKNGVCICRK</sequence>
<dbReference type="Proteomes" id="UP000242457">
    <property type="component" value="Unassembled WGS sequence"/>
</dbReference>
<dbReference type="AlphaFoldDB" id="A0A2A3E8B7"/>
<keyword evidence="4" id="KW-0732">Signal</keyword>
<evidence type="ECO:0000313" key="7">
    <source>
        <dbReference type="Proteomes" id="UP000242457"/>
    </source>
</evidence>
<protein>
    <submittedName>
        <fullName evidence="6">Defensin</fullName>
    </submittedName>
</protein>
<dbReference type="CDD" id="cd21806">
    <property type="entry name" value="DEFL_defensin-like"/>
    <property type="match status" value="1"/>
</dbReference>
<accession>A0A2A3E8B7</accession>
<comment type="subcellular location">
    <subcellularLocation>
        <location evidence="1">Secreted</location>
    </subcellularLocation>
</comment>
<keyword evidence="7" id="KW-1185">Reference proteome</keyword>
<dbReference type="Pfam" id="PF01097">
    <property type="entry name" value="Defensin_2"/>
    <property type="match status" value="1"/>
</dbReference>
<evidence type="ECO:0000256" key="1">
    <source>
        <dbReference type="ARBA" id="ARBA00004613"/>
    </source>
</evidence>
<reference evidence="6 7" key="1">
    <citation type="submission" date="2014-07" db="EMBL/GenBank/DDBJ databases">
        <title>Genomic and transcriptomic analysis on Apis cerana provide comprehensive insights into honey bee biology.</title>
        <authorList>
            <person name="Diao Q."/>
            <person name="Sun L."/>
            <person name="Zheng H."/>
            <person name="Zheng H."/>
            <person name="Xu S."/>
            <person name="Wang S."/>
            <person name="Zeng Z."/>
            <person name="Hu F."/>
            <person name="Su S."/>
            <person name="Wu J."/>
        </authorList>
    </citation>
    <scope>NUCLEOTIDE SEQUENCE [LARGE SCALE GENOMIC DNA]</scope>
    <source>
        <tissue evidence="6">Pupae without intestine</tissue>
    </source>
</reference>
<proteinExistence type="predicted"/>
<dbReference type="PANTHER" id="PTHR13645:SF0">
    <property type="entry name" value="DEFENSIN"/>
    <property type="match status" value="1"/>
</dbReference>
<keyword evidence="2" id="KW-0964">Secreted</keyword>
<organism evidence="6 7">
    <name type="scientific">Apis cerana cerana</name>
    <name type="common">Oriental honeybee</name>
    <dbReference type="NCBI Taxonomy" id="94128"/>
    <lineage>
        <taxon>Eukaryota</taxon>
        <taxon>Metazoa</taxon>
        <taxon>Ecdysozoa</taxon>
        <taxon>Arthropoda</taxon>
        <taxon>Hexapoda</taxon>
        <taxon>Insecta</taxon>
        <taxon>Pterygota</taxon>
        <taxon>Neoptera</taxon>
        <taxon>Endopterygota</taxon>
        <taxon>Hymenoptera</taxon>
        <taxon>Apocrita</taxon>
        <taxon>Aculeata</taxon>
        <taxon>Apoidea</taxon>
        <taxon>Anthophila</taxon>
        <taxon>Apidae</taxon>
        <taxon>Apis</taxon>
    </lineage>
</organism>
<keyword evidence="3" id="KW-1015">Disulfide bond</keyword>
<dbReference type="InterPro" id="IPR036574">
    <property type="entry name" value="Scorpion_toxin-like_sf"/>
</dbReference>
<evidence type="ECO:0000256" key="2">
    <source>
        <dbReference type="ARBA" id="ARBA00022525"/>
    </source>
</evidence>